<comment type="caution">
    <text evidence="7">The sequence shown here is derived from an EMBL/GenBank/DDBJ whole genome shotgun (WGS) entry which is preliminary data.</text>
</comment>
<dbReference type="HAMAP" id="MF_00163">
    <property type="entry name" value="Pep_deformylase"/>
    <property type="match status" value="1"/>
</dbReference>
<dbReference type="PIRSF" id="PIRSF004749">
    <property type="entry name" value="Pep_def"/>
    <property type="match status" value="1"/>
</dbReference>
<reference evidence="7 8" key="1">
    <citation type="submission" date="2023-07" db="EMBL/GenBank/DDBJ databases">
        <title>Sequencing the genomes of 1000 actinobacteria strains.</title>
        <authorList>
            <person name="Klenk H.-P."/>
        </authorList>
    </citation>
    <scope>NUCLEOTIDE SEQUENCE [LARGE SCALE GENOMIC DNA]</scope>
    <source>
        <strain evidence="7 8">DSM 17163</strain>
    </source>
</reference>
<protein>
    <recommendedName>
        <fullName evidence="6">Peptide deformylase</fullName>
        <shortName evidence="6">PDF</shortName>
        <ecNumber evidence="6">3.5.1.88</ecNumber>
    </recommendedName>
    <alternativeName>
        <fullName evidence="6">Polypeptide deformylase</fullName>
    </alternativeName>
</protein>
<keyword evidence="8" id="KW-1185">Reference proteome</keyword>
<dbReference type="NCBIfam" id="NF001159">
    <property type="entry name" value="PRK00150.1-3"/>
    <property type="match status" value="1"/>
</dbReference>
<organism evidence="7 8">
    <name type="scientific">Trueperella bonasi</name>
    <dbReference type="NCBI Taxonomy" id="312286"/>
    <lineage>
        <taxon>Bacteria</taxon>
        <taxon>Bacillati</taxon>
        <taxon>Actinomycetota</taxon>
        <taxon>Actinomycetes</taxon>
        <taxon>Actinomycetales</taxon>
        <taxon>Actinomycetaceae</taxon>
        <taxon>Trueperella</taxon>
    </lineage>
</organism>
<proteinExistence type="inferred from homology"/>
<dbReference type="NCBIfam" id="TIGR00079">
    <property type="entry name" value="pept_deformyl"/>
    <property type="match status" value="1"/>
</dbReference>
<dbReference type="CDD" id="cd00487">
    <property type="entry name" value="Pep_deformylase"/>
    <property type="match status" value="1"/>
</dbReference>
<feature type="binding site" evidence="6">
    <location>
        <position position="139"/>
    </location>
    <ligand>
        <name>Fe cation</name>
        <dbReference type="ChEBI" id="CHEBI:24875"/>
    </ligand>
</feature>
<dbReference type="PANTHER" id="PTHR10458:SF2">
    <property type="entry name" value="PEPTIDE DEFORMYLASE, MITOCHONDRIAL"/>
    <property type="match status" value="1"/>
</dbReference>
<evidence type="ECO:0000256" key="5">
    <source>
        <dbReference type="ARBA" id="ARBA00023004"/>
    </source>
</evidence>
<evidence type="ECO:0000256" key="6">
    <source>
        <dbReference type="HAMAP-Rule" id="MF_00163"/>
    </source>
</evidence>
<dbReference type="PANTHER" id="PTHR10458">
    <property type="entry name" value="PEPTIDE DEFORMYLASE"/>
    <property type="match status" value="1"/>
</dbReference>
<accession>A0ABT9NF93</accession>
<feature type="binding site" evidence="6">
    <location>
        <position position="97"/>
    </location>
    <ligand>
        <name>Fe cation</name>
        <dbReference type="ChEBI" id="CHEBI:24875"/>
    </ligand>
</feature>
<dbReference type="PRINTS" id="PR01576">
    <property type="entry name" value="PDEFORMYLASE"/>
</dbReference>
<keyword evidence="2 6" id="KW-0479">Metal-binding</keyword>
<comment type="cofactor">
    <cofactor evidence="6">
        <name>Fe(2+)</name>
        <dbReference type="ChEBI" id="CHEBI:29033"/>
    </cofactor>
    <text evidence="6">Binds 1 Fe(2+) ion.</text>
</comment>
<comment type="similarity">
    <text evidence="1 6">Belongs to the polypeptide deformylase family.</text>
</comment>
<evidence type="ECO:0000313" key="8">
    <source>
        <dbReference type="Proteomes" id="UP001243212"/>
    </source>
</evidence>
<evidence type="ECO:0000313" key="7">
    <source>
        <dbReference type="EMBL" id="MDP9806066.1"/>
    </source>
</evidence>
<evidence type="ECO:0000256" key="3">
    <source>
        <dbReference type="ARBA" id="ARBA00022801"/>
    </source>
</evidence>
<feature type="active site" evidence="6">
    <location>
        <position position="140"/>
    </location>
</feature>
<dbReference type="Gene3D" id="3.90.45.10">
    <property type="entry name" value="Peptide deformylase"/>
    <property type="match status" value="1"/>
</dbReference>
<dbReference type="EMBL" id="JAUSQX010000001">
    <property type="protein sequence ID" value="MDP9806066.1"/>
    <property type="molecule type" value="Genomic_DNA"/>
</dbReference>
<dbReference type="EC" id="3.5.1.88" evidence="6"/>
<dbReference type="Pfam" id="PF01327">
    <property type="entry name" value="Pep_deformylase"/>
    <property type="match status" value="1"/>
</dbReference>
<name>A0ABT9NF93_9ACTO</name>
<dbReference type="Proteomes" id="UP001243212">
    <property type="component" value="Unassembled WGS sequence"/>
</dbReference>
<comment type="function">
    <text evidence="6">Removes the formyl group from the N-terminal Met of newly synthesized proteins. Requires at least a dipeptide for an efficient rate of reaction. N-terminal L-methionine is a prerequisite for activity but the enzyme has broad specificity at other positions.</text>
</comment>
<keyword evidence="4 6" id="KW-0648">Protein biosynthesis</keyword>
<dbReference type="GO" id="GO:0042586">
    <property type="term" value="F:peptide deformylase activity"/>
    <property type="evidence" value="ECO:0007669"/>
    <property type="project" value="UniProtKB-EC"/>
</dbReference>
<dbReference type="RefSeq" id="WP_307682310.1">
    <property type="nucleotide sequence ID" value="NZ_JAUSQX010000001.1"/>
</dbReference>
<evidence type="ECO:0000256" key="2">
    <source>
        <dbReference type="ARBA" id="ARBA00022723"/>
    </source>
</evidence>
<sequence length="188" mass="21393">MIYPIHVYGSPVLHKVSEPVEDFDDDLAQLVEDMYETTVAAPGVGLAAPQIGLDMAMFVWVYEDHDGPERGVAINPTLLIEPIDTLEPDKLEDSEGCLSFPGYPFPLRRSPYAFLRAQNERGQWYELEAEGWFARILQHEYDHLQGRIFVDRLQGKTAKRVSQIMKAEKWGEPGIQWIPGEDSPYEEG</sequence>
<evidence type="ECO:0000256" key="1">
    <source>
        <dbReference type="ARBA" id="ARBA00010759"/>
    </source>
</evidence>
<gene>
    <name evidence="6" type="primary">def</name>
    <name evidence="7" type="ORF">J2S70_000648</name>
</gene>
<keyword evidence="3 6" id="KW-0378">Hydrolase</keyword>
<dbReference type="InterPro" id="IPR036821">
    <property type="entry name" value="Peptide_deformylase_sf"/>
</dbReference>
<evidence type="ECO:0000256" key="4">
    <source>
        <dbReference type="ARBA" id="ARBA00022917"/>
    </source>
</evidence>
<dbReference type="SUPFAM" id="SSF56420">
    <property type="entry name" value="Peptide deformylase"/>
    <property type="match status" value="1"/>
</dbReference>
<keyword evidence="5 6" id="KW-0408">Iron</keyword>
<dbReference type="InterPro" id="IPR023635">
    <property type="entry name" value="Peptide_deformylase"/>
</dbReference>
<feature type="binding site" evidence="6">
    <location>
        <position position="143"/>
    </location>
    <ligand>
        <name>Fe cation</name>
        <dbReference type="ChEBI" id="CHEBI:24875"/>
    </ligand>
</feature>
<comment type="catalytic activity">
    <reaction evidence="6">
        <text>N-terminal N-formyl-L-methionyl-[peptide] + H2O = N-terminal L-methionyl-[peptide] + formate</text>
        <dbReference type="Rhea" id="RHEA:24420"/>
        <dbReference type="Rhea" id="RHEA-COMP:10639"/>
        <dbReference type="Rhea" id="RHEA-COMP:10640"/>
        <dbReference type="ChEBI" id="CHEBI:15377"/>
        <dbReference type="ChEBI" id="CHEBI:15740"/>
        <dbReference type="ChEBI" id="CHEBI:49298"/>
        <dbReference type="ChEBI" id="CHEBI:64731"/>
        <dbReference type="EC" id="3.5.1.88"/>
    </reaction>
</comment>